<keyword evidence="1" id="KW-0812">Transmembrane</keyword>
<evidence type="ECO:0000313" key="3">
    <source>
        <dbReference type="EMBL" id="KXZ58815.1"/>
    </source>
</evidence>
<sequence length="144" mass="15668">MSRRRDRGSIMPLSIGFMSIALALLIIAVVITDIYMAHRKLFAMADSAALAAADSYTPGLTEQPSLFFTNADIESAASRYIRQSSDDSRWTSMRVRAHTTDANHVSVELTAGYKPVLISPFVPKGLPLRAAVTVEGALLDPESR</sequence>
<dbReference type="InterPro" id="IPR028087">
    <property type="entry name" value="Tad_N"/>
</dbReference>
<evidence type="ECO:0000313" key="4">
    <source>
        <dbReference type="Proteomes" id="UP000243589"/>
    </source>
</evidence>
<accession>A0A150H9X4</accession>
<name>A0A150H9X4_9MICO</name>
<evidence type="ECO:0000256" key="1">
    <source>
        <dbReference type="SAM" id="Phobius"/>
    </source>
</evidence>
<keyword evidence="4" id="KW-1185">Reference proteome</keyword>
<protein>
    <recommendedName>
        <fullName evidence="2">Putative Flp pilus-assembly TadG-like N-terminal domain-containing protein</fullName>
    </recommendedName>
</protein>
<dbReference type="Proteomes" id="UP000243589">
    <property type="component" value="Unassembled WGS sequence"/>
</dbReference>
<comment type="caution">
    <text evidence="3">The sequence shown here is derived from an EMBL/GenBank/DDBJ whole genome shotgun (WGS) entry which is preliminary data.</text>
</comment>
<dbReference type="RefSeq" id="WP_157452693.1">
    <property type="nucleotide sequence ID" value="NZ_LQQC01000008.1"/>
</dbReference>
<gene>
    <name evidence="3" type="ORF">Bravens_00687</name>
</gene>
<keyword evidence="1" id="KW-1133">Transmembrane helix</keyword>
<dbReference type="EMBL" id="LQQC01000008">
    <property type="protein sequence ID" value="KXZ58815.1"/>
    <property type="molecule type" value="Genomic_DNA"/>
</dbReference>
<dbReference type="Pfam" id="PF13400">
    <property type="entry name" value="Tad"/>
    <property type="match status" value="1"/>
</dbReference>
<dbReference type="PATRIC" id="fig|479117.4.peg.685"/>
<organism evidence="3 4">
    <name type="scientific">Brevibacterium ravenspurgense</name>
    <dbReference type="NCBI Taxonomy" id="479117"/>
    <lineage>
        <taxon>Bacteria</taxon>
        <taxon>Bacillati</taxon>
        <taxon>Actinomycetota</taxon>
        <taxon>Actinomycetes</taxon>
        <taxon>Micrococcales</taxon>
        <taxon>Brevibacteriaceae</taxon>
        <taxon>Brevibacterium</taxon>
    </lineage>
</organism>
<keyword evidence="1" id="KW-0472">Membrane</keyword>
<proteinExistence type="predicted"/>
<feature type="transmembrane region" description="Helical" evidence="1">
    <location>
        <begin position="12"/>
        <end position="37"/>
    </location>
</feature>
<dbReference type="AlphaFoldDB" id="A0A150H9X4"/>
<reference evidence="3 4" key="1">
    <citation type="submission" date="2016-01" db="EMBL/GenBank/DDBJ databases">
        <title>Use of Whole Genome Sequencing to ascertain that Brevibacterium massiliense (Roux, Raoult 2009) is a later heterotypic synonym of Brevibacterium ravenspurgense (Mages 2008).</title>
        <authorList>
            <person name="Bernier A.-M."/>
            <person name="Burdz T."/>
            <person name="Huynh C."/>
            <person name="Pachecho A.L."/>
            <person name="Wiebe D."/>
            <person name="Bonner C."/>
            <person name="Bernard K."/>
        </authorList>
    </citation>
    <scope>NUCLEOTIDE SEQUENCE [LARGE SCALE GENOMIC DNA]</scope>
    <source>
        <strain evidence="3 4">CCUG56047</strain>
    </source>
</reference>
<evidence type="ECO:0000259" key="2">
    <source>
        <dbReference type="Pfam" id="PF13400"/>
    </source>
</evidence>
<feature type="domain" description="Putative Flp pilus-assembly TadG-like N-terminal" evidence="2">
    <location>
        <begin position="8"/>
        <end position="54"/>
    </location>
</feature>